<keyword evidence="1" id="KW-0808">Transferase</keyword>
<dbReference type="Gene3D" id="3.20.10.10">
    <property type="entry name" value="D-amino Acid Aminotransferase, subunit A, domain 2"/>
    <property type="match status" value="1"/>
</dbReference>
<evidence type="ECO:0000313" key="1">
    <source>
        <dbReference type="EMBL" id="WTU42547.1"/>
    </source>
</evidence>
<dbReference type="InterPro" id="IPR043132">
    <property type="entry name" value="BCAT-like_C"/>
</dbReference>
<dbReference type="SUPFAM" id="SSF56752">
    <property type="entry name" value="D-aminoacid aminotransferase-like PLP-dependent enzymes"/>
    <property type="match status" value="1"/>
</dbReference>
<dbReference type="NCBIfam" id="NF006734">
    <property type="entry name" value="PRK09266.1"/>
    <property type="match status" value="1"/>
</dbReference>
<dbReference type="AlphaFoldDB" id="A0AAU2H2K0"/>
<organism evidence="1">
    <name type="scientific">Streptomyces sp. NBC_00060</name>
    <dbReference type="NCBI Taxonomy" id="2975636"/>
    <lineage>
        <taxon>Bacteria</taxon>
        <taxon>Bacillati</taxon>
        <taxon>Actinomycetota</taxon>
        <taxon>Actinomycetes</taxon>
        <taxon>Kitasatosporales</taxon>
        <taxon>Streptomycetaceae</taxon>
        <taxon>Streptomyces</taxon>
    </lineage>
</organism>
<dbReference type="InterPro" id="IPR001544">
    <property type="entry name" value="Aminotrans_IV"/>
</dbReference>
<accession>A0AAU2H2K0</accession>
<reference evidence="1" key="1">
    <citation type="submission" date="2022-10" db="EMBL/GenBank/DDBJ databases">
        <title>The complete genomes of actinobacterial strains from the NBC collection.</title>
        <authorList>
            <person name="Joergensen T.S."/>
            <person name="Alvarez Arevalo M."/>
            <person name="Sterndorff E.B."/>
            <person name="Faurdal D."/>
            <person name="Vuksanovic O."/>
            <person name="Mourched A.-S."/>
            <person name="Charusanti P."/>
            <person name="Shaw S."/>
            <person name="Blin K."/>
            <person name="Weber T."/>
        </authorList>
    </citation>
    <scope>NUCLEOTIDE SEQUENCE</scope>
    <source>
        <strain evidence="1">NBC_00060</strain>
    </source>
</reference>
<dbReference type="EMBL" id="CP108253">
    <property type="protein sequence ID" value="WTU42547.1"/>
    <property type="molecule type" value="Genomic_DNA"/>
</dbReference>
<keyword evidence="1" id="KW-0032">Aminotransferase</keyword>
<proteinExistence type="predicted"/>
<name>A0AAU2H2K0_9ACTN</name>
<sequence length="259" mass="27911">MTSPYVEINGRPADAENLRIPALTGAYGHFTAMQVRGGRVRGLALHLARLDAATRELFGPGLDGERVRALVRQALKAAGTEDAATRVYVYGPDEDPAVMVTVRPPLDMSPEPQRLLSVPYERPVAHIKHLGGFGQAYFGRVAAREGRNEALLTGPGGEIAEGAITNIAFWDGSSVVWPDRAALLGTTMALIESRLPEYGTATVRRPVTLDDLGAYRAAFVTNSQGIAPVAGIDDTAFAVDAELMKTLWRLYAEVPWDTI</sequence>
<dbReference type="Gene3D" id="3.30.470.10">
    <property type="match status" value="1"/>
</dbReference>
<protein>
    <submittedName>
        <fullName evidence="1">Aminotransferase class IV family protein</fullName>
    </submittedName>
</protein>
<dbReference type="InterPro" id="IPR043131">
    <property type="entry name" value="BCAT-like_N"/>
</dbReference>
<dbReference type="Pfam" id="PF01063">
    <property type="entry name" value="Aminotran_4"/>
    <property type="match status" value="1"/>
</dbReference>
<dbReference type="InterPro" id="IPR036038">
    <property type="entry name" value="Aminotransferase-like"/>
</dbReference>
<gene>
    <name evidence="1" type="ORF">OHV25_24730</name>
</gene>
<dbReference type="GO" id="GO:0008483">
    <property type="term" value="F:transaminase activity"/>
    <property type="evidence" value="ECO:0007669"/>
    <property type="project" value="UniProtKB-KW"/>
</dbReference>